<reference evidence="3 4" key="1">
    <citation type="submission" date="2019-07" db="EMBL/GenBank/DDBJ databases">
        <title>Whole genome shotgun sequence of Cerasibacillus quisquiliarum NBRC 102429.</title>
        <authorList>
            <person name="Hosoyama A."/>
            <person name="Uohara A."/>
            <person name="Ohji S."/>
            <person name="Ichikawa N."/>
        </authorList>
    </citation>
    <scope>NUCLEOTIDE SEQUENCE [LARGE SCALE GENOMIC DNA]</scope>
    <source>
        <strain evidence="3 4">NBRC 102429</strain>
    </source>
</reference>
<dbReference type="Gene3D" id="1.10.260.40">
    <property type="entry name" value="lambda repressor-like DNA-binding domains"/>
    <property type="match status" value="1"/>
</dbReference>
<dbReference type="SMART" id="SM00530">
    <property type="entry name" value="HTH_XRE"/>
    <property type="match status" value="1"/>
</dbReference>
<dbReference type="PROSITE" id="PS50943">
    <property type="entry name" value="HTH_CROC1"/>
    <property type="match status" value="1"/>
</dbReference>
<gene>
    <name evidence="3" type="ORF">CQU01_22620</name>
</gene>
<dbReference type="PANTHER" id="PTHR46558:SF14">
    <property type="entry name" value="HTH-TYPE TRANSCRIPTIONAL REGULATOR ANSR"/>
    <property type="match status" value="1"/>
</dbReference>
<dbReference type="SUPFAM" id="SSF47413">
    <property type="entry name" value="lambda repressor-like DNA-binding domains"/>
    <property type="match status" value="1"/>
</dbReference>
<dbReference type="GO" id="GO:0003677">
    <property type="term" value="F:DNA binding"/>
    <property type="evidence" value="ECO:0007669"/>
    <property type="project" value="UniProtKB-KW"/>
</dbReference>
<keyword evidence="4" id="KW-1185">Reference proteome</keyword>
<dbReference type="AlphaFoldDB" id="A0A511UZF5"/>
<dbReference type="Proteomes" id="UP000321491">
    <property type="component" value="Unassembled WGS sequence"/>
</dbReference>
<name>A0A511UZF5_9BACI</name>
<dbReference type="CDD" id="cd00093">
    <property type="entry name" value="HTH_XRE"/>
    <property type="match status" value="1"/>
</dbReference>
<dbReference type="RefSeq" id="WP_146938397.1">
    <property type="nucleotide sequence ID" value="NZ_BJXW01000026.1"/>
</dbReference>
<feature type="domain" description="HTH cro/C1-type" evidence="2">
    <location>
        <begin position="7"/>
        <end position="61"/>
    </location>
</feature>
<keyword evidence="1" id="KW-0238">DNA-binding</keyword>
<dbReference type="InterPro" id="IPR010982">
    <property type="entry name" value="Lambda_DNA-bd_dom_sf"/>
</dbReference>
<dbReference type="InterPro" id="IPR001387">
    <property type="entry name" value="Cro/C1-type_HTH"/>
</dbReference>
<dbReference type="EMBL" id="BJXW01000026">
    <property type="protein sequence ID" value="GEN32024.1"/>
    <property type="molecule type" value="Genomic_DNA"/>
</dbReference>
<evidence type="ECO:0000256" key="1">
    <source>
        <dbReference type="ARBA" id="ARBA00023125"/>
    </source>
</evidence>
<evidence type="ECO:0000313" key="3">
    <source>
        <dbReference type="EMBL" id="GEN32024.1"/>
    </source>
</evidence>
<evidence type="ECO:0000259" key="2">
    <source>
        <dbReference type="PROSITE" id="PS50943"/>
    </source>
</evidence>
<sequence length="132" mass="15770">MKFNERLKHCRKMIGLTQEQIAIELGIKRTTYTKYETGENLPDFKILIKLADLFNVTTDYLLGRKSEKISSENVGVDIKRSCEEIIDLIEKHGLDPYEIFNIFKWRYLNKEEVQDVINYFEWIVYKSKKKVK</sequence>
<proteinExistence type="predicted"/>
<dbReference type="OrthoDB" id="72638at2"/>
<comment type="caution">
    <text evidence="3">The sequence shown here is derived from an EMBL/GenBank/DDBJ whole genome shotgun (WGS) entry which is preliminary data.</text>
</comment>
<protein>
    <recommendedName>
        <fullName evidence="2">HTH cro/C1-type domain-containing protein</fullName>
    </recommendedName>
</protein>
<dbReference type="PANTHER" id="PTHR46558">
    <property type="entry name" value="TRACRIPTIONAL REGULATORY PROTEIN-RELATED-RELATED"/>
    <property type="match status" value="1"/>
</dbReference>
<organism evidence="3 4">
    <name type="scientific">Cerasibacillus quisquiliarum</name>
    <dbReference type="NCBI Taxonomy" id="227865"/>
    <lineage>
        <taxon>Bacteria</taxon>
        <taxon>Bacillati</taxon>
        <taxon>Bacillota</taxon>
        <taxon>Bacilli</taxon>
        <taxon>Bacillales</taxon>
        <taxon>Bacillaceae</taxon>
        <taxon>Cerasibacillus</taxon>
    </lineage>
</organism>
<evidence type="ECO:0000313" key="4">
    <source>
        <dbReference type="Proteomes" id="UP000321491"/>
    </source>
</evidence>
<accession>A0A511UZF5</accession>
<dbReference type="Pfam" id="PF01381">
    <property type="entry name" value="HTH_3"/>
    <property type="match status" value="1"/>
</dbReference>